<sequence>MPRVLLLRSDAPAKPSPGQPCNGCGVCCAAEPCPAGMLVSRRRTGRCRALRWAGERYRCGLVTEPARHLPRALRWLAPVLRRLALRWISAGSGCDSLAVVEPGNG</sequence>
<reference evidence="2" key="1">
    <citation type="submission" date="2022-05" db="EMBL/GenBank/DDBJ databases">
        <title>An RpoN-dependent PEP-CTERM gene is involved in floc formation of an Aquincola tertiaricarbonis strain.</title>
        <authorList>
            <person name="Qiu D."/>
            <person name="Xia M."/>
        </authorList>
    </citation>
    <scope>NUCLEOTIDE SEQUENCE</scope>
    <source>
        <strain evidence="2">RN12</strain>
    </source>
</reference>
<protein>
    <recommendedName>
        <fullName evidence="1">4Fe-4S ferredoxin-type domain-containing protein</fullName>
    </recommendedName>
</protein>
<dbReference type="RefSeq" id="WP_250197453.1">
    <property type="nucleotide sequence ID" value="NZ_CP097636.1"/>
</dbReference>
<dbReference type="InterPro" id="IPR017896">
    <property type="entry name" value="4Fe4S_Fe-S-bd"/>
</dbReference>
<evidence type="ECO:0000313" key="2">
    <source>
        <dbReference type="EMBL" id="URI09221.1"/>
    </source>
</evidence>
<accession>A0ABY4SAX7</accession>
<organism evidence="2 3">
    <name type="scientific">Aquincola tertiaricarbonis</name>
    <dbReference type="NCBI Taxonomy" id="391953"/>
    <lineage>
        <taxon>Bacteria</taxon>
        <taxon>Pseudomonadati</taxon>
        <taxon>Pseudomonadota</taxon>
        <taxon>Betaproteobacteria</taxon>
        <taxon>Burkholderiales</taxon>
        <taxon>Sphaerotilaceae</taxon>
        <taxon>Aquincola</taxon>
    </lineage>
</organism>
<keyword evidence="3" id="KW-1185">Reference proteome</keyword>
<evidence type="ECO:0000259" key="1">
    <source>
        <dbReference type="PROSITE" id="PS51379"/>
    </source>
</evidence>
<dbReference type="Proteomes" id="UP001056201">
    <property type="component" value="Chromosome 2"/>
</dbReference>
<name>A0ABY4SAX7_AQUTE</name>
<proteinExistence type="predicted"/>
<evidence type="ECO:0000313" key="3">
    <source>
        <dbReference type="Proteomes" id="UP001056201"/>
    </source>
</evidence>
<gene>
    <name evidence="2" type="ORF">MW290_27025</name>
</gene>
<feature type="domain" description="4Fe-4S ferredoxin-type" evidence="1">
    <location>
        <begin position="11"/>
        <end position="43"/>
    </location>
</feature>
<dbReference type="EMBL" id="CP097636">
    <property type="protein sequence ID" value="URI09221.1"/>
    <property type="molecule type" value="Genomic_DNA"/>
</dbReference>
<dbReference type="PROSITE" id="PS51379">
    <property type="entry name" value="4FE4S_FER_2"/>
    <property type="match status" value="1"/>
</dbReference>